<keyword evidence="12 16" id="KW-0408">Iron</keyword>
<evidence type="ECO:0000259" key="21">
    <source>
        <dbReference type="PROSITE" id="PS51873"/>
    </source>
</evidence>
<dbReference type="GO" id="GO:0020037">
    <property type="term" value="F:heme binding"/>
    <property type="evidence" value="ECO:0007669"/>
    <property type="project" value="UniProtKB-UniRule"/>
</dbReference>
<keyword evidence="16 19" id="KW-0106">Calcium</keyword>
<evidence type="ECO:0000256" key="3">
    <source>
        <dbReference type="ARBA" id="ARBA00022559"/>
    </source>
</evidence>
<accession>A0A9P4LP76</accession>
<protein>
    <recommendedName>
        <fullName evidence="19">Peroxidase</fullName>
        <ecNumber evidence="19">1.11.1.-</ecNumber>
    </recommendedName>
</protein>
<keyword evidence="13 18" id="KW-1015">Disulfide bond</keyword>
<feature type="signal peptide" evidence="19">
    <location>
        <begin position="1"/>
        <end position="17"/>
    </location>
</feature>
<dbReference type="InterPro" id="IPR044066">
    <property type="entry name" value="TRIAD_supradom"/>
</dbReference>
<dbReference type="GO" id="GO:0006979">
    <property type="term" value="P:response to oxidative stress"/>
    <property type="evidence" value="ECO:0007669"/>
    <property type="project" value="InterPro"/>
</dbReference>
<evidence type="ECO:0000256" key="13">
    <source>
        <dbReference type="ARBA" id="ARBA00023157"/>
    </source>
</evidence>
<feature type="binding site" evidence="16">
    <location>
        <position position="190"/>
    </location>
    <ligand>
        <name>Ca(2+)</name>
        <dbReference type="ChEBI" id="CHEBI:29108"/>
        <label>2</label>
    </ligand>
</feature>
<feature type="binding site" evidence="16">
    <location>
        <position position="67"/>
    </location>
    <ligand>
        <name>Ca(2+)</name>
        <dbReference type="ChEBI" id="CHEBI:29108"/>
        <label>1</label>
    </ligand>
</feature>
<feature type="active site" description="Proton acceptor" evidence="15">
    <location>
        <position position="59"/>
    </location>
</feature>
<dbReference type="PROSITE" id="PS00435">
    <property type="entry name" value="PEROXIDASE_1"/>
    <property type="match status" value="1"/>
</dbReference>
<dbReference type="GO" id="GO:0016740">
    <property type="term" value="F:transferase activity"/>
    <property type="evidence" value="ECO:0007669"/>
    <property type="project" value="UniProtKB-KW"/>
</dbReference>
<organism evidence="22 23">
    <name type="scientific">Setomelanomma holmii</name>
    <dbReference type="NCBI Taxonomy" id="210430"/>
    <lineage>
        <taxon>Eukaryota</taxon>
        <taxon>Fungi</taxon>
        <taxon>Dikarya</taxon>
        <taxon>Ascomycota</taxon>
        <taxon>Pezizomycotina</taxon>
        <taxon>Dothideomycetes</taxon>
        <taxon>Pleosporomycetidae</taxon>
        <taxon>Pleosporales</taxon>
        <taxon>Pleosporineae</taxon>
        <taxon>Phaeosphaeriaceae</taxon>
        <taxon>Setomelanomma</taxon>
    </lineage>
</organism>
<dbReference type="PANTHER" id="PTHR31517:SF48">
    <property type="entry name" value="PEROXIDASE 16-RELATED"/>
    <property type="match status" value="1"/>
</dbReference>
<evidence type="ECO:0000259" key="20">
    <source>
        <dbReference type="PROSITE" id="PS50873"/>
    </source>
</evidence>
<evidence type="ECO:0000256" key="16">
    <source>
        <dbReference type="PIRSR" id="PIRSR601621-2"/>
    </source>
</evidence>
<gene>
    <name evidence="22" type="ORF">EK21DRAFT_65165</name>
</gene>
<dbReference type="EC" id="1.11.1.-" evidence="19"/>
<evidence type="ECO:0000256" key="5">
    <source>
        <dbReference type="ARBA" id="ARBA00022679"/>
    </source>
</evidence>
<evidence type="ECO:0000256" key="8">
    <source>
        <dbReference type="ARBA" id="ARBA00022771"/>
    </source>
</evidence>
<sequence>MPSYTFTLLALAASTSALNIWPRQSGSCPSVWTDVAKELQTTFSGCGKDAHGAIRAPFHDCINNACDGSLILTDECSRAENAGLSDICGKLQGWSTKYSVGAADIIQFAAAIAISECPLGPKVKALVGRKDSSTAAALNSMPSSRDSVDKILTAFSAKGFSSDDVVALMGTHSVAVQVNDDPSQAGKSLDSTPSVYDTKFYTETKDGTAPYSLQSDKLLSNNTQTEKTWSDFGSSQDAWSAKFVDAWNRFAVIGNDVGSLQDCSSLAAGGSTSRRRAMSMPMALLCLLFPPQSHSTAALDSTYMDPQTAKVAVELHISDINDLLDGLYDDEDLPEGDARAGFQVMRSDLQRQLQVLEGQVLTLKILKEEHENCVAFSRLLEEEKRAVADHQFAMRLAGFTVSDADTKRSNDYETSLCDQTECDRVGQWDMAREFEVKADTKSKILRSKALTKCCACMEDAPNKNTLTLQCNPERHTYCRTCLVDLFTSSLVNTTLFPPRCCKVPIPLDTCRAILPKELIKDFDLKVDELATPNPTYCSNAYCSKFIRPKDIKADVAACVFCRNKTCAKCKSAEHKGLCPSDPHVQLLMDAAKRGKWQQCTKCKNIVELEQGCFHMT</sequence>
<keyword evidence="9" id="KW-0833">Ubl conjugation pathway</keyword>
<dbReference type="InterPro" id="IPR010255">
    <property type="entry name" value="Haem_peroxidase_sf"/>
</dbReference>
<proteinExistence type="inferred from homology"/>
<dbReference type="InterPro" id="IPR019794">
    <property type="entry name" value="Peroxidases_AS"/>
</dbReference>
<evidence type="ECO:0000256" key="18">
    <source>
        <dbReference type="PIRSR" id="PIRSR601621-4"/>
    </source>
</evidence>
<dbReference type="Gene3D" id="1.10.420.10">
    <property type="entry name" value="Peroxidase, domain 2"/>
    <property type="match status" value="1"/>
</dbReference>
<comment type="similarity">
    <text evidence="2 19">Belongs to the peroxidase family. Ligninase subfamily.</text>
</comment>
<dbReference type="PRINTS" id="PR00458">
    <property type="entry name" value="PEROXIDASE"/>
</dbReference>
<comment type="caution">
    <text evidence="22">The sequence shown here is derived from an EMBL/GenBank/DDBJ whole genome shotgun (WGS) entry which is preliminary data.</text>
</comment>
<keyword evidence="11 19" id="KW-0560">Oxidoreductase</keyword>
<keyword evidence="6 16" id="KW-0479">Metal-binding</keyword>
<keyword evidence="23" id="KW-1185">Reference proteome</keyword>
<keyword evidence="5" id="KW-0808">Transferase</keyword>
<feature type="binding site" evidence="16">
    <location>
        <position position="60"/>
    </location>
    <ligand>
        <name>Ca(2+)</name>
        <dbReference type="ChEBI" id="CHEBI:29108"/>
        <label>1</label>
    </ligand>
</feature>
<keyword evidence="8" id="KW-0863">Zinc-finger</keyword>
<dbReference type="InterPro" id="IPR001621">
    <property type="entry name" value="Ligninase"/>
</dbReference>
<dbReference type="AlphaFoldDB" id="A0A9P4LP76"/>
<keyword evidence="7" id="KW-0677">Repeat</keyword>
<dbReference type="Gene3D" id="1.10.520.10">
    <property type="match status" value="1"/>
</dbReference>
<feature type="binding site" description="axial binding residue" evidence="16">
    <location>
        <position position="172"/>
    </location>
    <ligand>
        <name>heme b</name>
        <dbReference type="ChEBI" id="CHEBI:60344"/>
    </ligand>
    <ligandPart>
        <name>Fe</name>
        <dbReference type="ChEBI" id="CHEBI:18248"/>
    </ligandPart>
</feature>
<evidence type="ECO:0000256" key="1">
    <source>
        <dbReference type="ARBA" id="ARBA00000189"/>
    </source>
</evidence>
<comment type="cofactor">
    <cofactor evidence="16">
        <name>heme b</name>
        <dbReference type="ChEBI" id="CHEBI:60344"/>
    </cofactor>
    <text evidence="16">Binds 1 heme b (iron(II)-protoporphyrin IX) group per subunit.</text>
</comment>
<dbReference type="PROSITE" id="PS51873">
    <property type="entry name" value="TRIAD"/>
    <property type="match status" value="1"/>
</dbReference>
<evidence type="ECO:0000256" key="15">
    <source>
        <dbReference type="PIRSR" id="PIRSR601621-1"/>
    </source>
</evidence>
<name>A0A9P4LP76_9PLEO</name>
<keyword evidence="19" id="KW-0732">Signal</keyword>
<feature type="disulfide bond" evidence="18">
    <location>
        <begin position="46"/>
        <end position="117"/>
    </location>
</feature>
<dbReference type="PRINTS" id="PR00462">
    <property type="entry name" value="LIGNINASE"/>
</dbReference>
<evidence type="ECO:0000256" key="9">
    <source>
        <dbReference type="ARBA" id="ARBA00022786"/>
    </source>
</evidence>
<dbReference type="PROSITE" id="PS50873">
    <property type="entry name" value="PEROXIDASE_4"/>
    <property type="match status" value="1"/>
</dbReference>
<dbReference type="EMBL" id="ML978188">
    <property type="protein sequence ID" value="KAF2030584.1"/>
    <property type="molecule type" value="Genomic_DNA"/>
</dbReference>
<evidence type="ECO:0000256" key="6">
    <source>
        <dbReference type="ARBA" id="ARBA00022723"/>
    </source>
</evidence>
<feature type="binding site" evidence="16">
    <location>
        <position position="197"/>
    </location>
    <ligand>
        <name>Ca(2+)</name>
        <dbReference type="ChEBI" id="CHEBI:29108"/>
        <label>2</label>
    </ligand>
</feature>
<dbReference type="InterPro" id="IPR002867">
    <property type="entry name" value="IBR_dom"/>
</dbReference>
<evidence type="ECO:0000313" key="22">
    <source>
        <dbReference type="EMBL" id="KAF2030584.1"/>
    </source>
</evidence>
<dbReference type="Proteomes" id="UP000799777">
    <property type="component" value="Unassembled WGS sequence"/>
</dbReference>
<evidence type="ECO:0000256" key="19">
    <source>
        <dbReference type="RuleBase" id="RU363051"/>
    </source>
</evidence>
<keyword evidence="4 16" id="KW-0349">Heme</keyword>
<feature type="domain" description="Plant heme peroxidase family profile" evidence="20">
    <location>
        <begin position="19"/>
        <end position="256"/>
    </location>
</feature>
<feature type="binding site" evidence="16">
    <location>
        <position position="69"/>
    </location>
    <ligand>
        <name>Ca(2+)</name>
        <dbReference type="ChEBI" id="CHEBI:29108"/>
        <label>1</label>
    </ligand>
</feature>
<evidence type="ECO:0000256" key="12">
    <source>
        <dbReference type="ARBA" id="ARBA00023004"/>
    </source>
</evidence>
<evidence type="ECO:0000256" key="11">
    <source>
        <dbReference type="ARBA" id="ARBA00023002"/>
    </source>
</evidence>
<evidence type="ECO:0000256" key="17">
    <source>
        <dbReference type="PIRSR" id="PIRSR601621-3"/>
    </source>
</evidence>
<dbReference type="InterPro" id="IPR000823">
    <property type="entry name" value="Peroxidase_pln"/>
</dbReference>
<keyword evidence="10" id="KW-0862">Zinc</keyword>
<evidence type="ECO:0000256" key="7">
    <source>
        <dbReference type="ARBA" id="ARBA00022737"/>
    </source>
</evidence>
<keyword evidence="3 19" id="KW-0575">Peroxidase</keyword>
<feature type="domain" description="RING-type" evidence="21">
    <location>
        <begin position="449"/>
        <end position="616"/>
    </location>
</feature>
<dbReference type="CDD" id="cd20335">
    <property type="entry name" value="BRcat_RBR"/>
    <property type="match status" value="1"/>
</dbReference>
<dbReference type="SUPFAM" id="SSF48113">
    <property type="entry name" value="Heme-dependent peroxidases"/>
    <property type="match status" value="1"/>
</dbReference>
<keyword evidence="14" id="KW-0325">Glycoprotein</keyword>
<dbReference type="InterPro" id="IPR019793">
    <property type="entry name" value="Peroxidases_heam-ligand_BS"/>
</dbReference>
<reference evidence="22" key="1">
    <citation type="journal article" date="2020" name="Stud. Mycol.">
        <title>101 Dothideomycetes genomes: a test case for predicting lifestyles and emergence of pathogens.</title>
        <authorList>
            <person name="Haridas S."/>
            <person name="Albert R."/>
            <person name="Binder M."/>
            <person name="Bloem J."/>
            <person name="Labutti K."/>
            <person name="Salamov A."/>
            <person name="Andreopoulos B."/>
            <person name="Baker S."/>
            <person name="Barry K."/>
            <person name="Bills G."/>
            <person name="Bluhm B."/>
            <person name="Cannon C."/>
            <person name="Castanera R."/>
            <person name="Culley D."/>
            <person name="Daum C."/>
            <person name="Ezra D."/>
            <person name="Gonzalez J."/>
            <person name="Henrissat B."/>
            <person name="Kuo A."/>
            <person name="Liang C."/>
            <person name="Lipzen A."/>
            <person name="Lutzoni F."/>
            <person name="Magnuson J."/>
            <person name="Mondo S."/>
            <person name="Nolan M."/>
            <person name="Ohm R."/>
            <person name="Pangilinan J."/>
            <person name="Park H.-J."/>
            <person name="Ramirez L."/>
            <person name="Alfaro M."/>
            <person name="Sun H."/>
            <person name="Tritt A."/>
            <person name="Yoshinaga Y."/>
            <person name="Zwiers L.-H."/>
            <person name="Turgeon B."/>
            <person name="Goodwin S."/>
            <person name="Spatafora J."/>
            <person name="Crous P."/>
            <person name="Grigoriev I."/>
        </authorList>
    </citation>
    <scope>NUCLEOTIDE SEQUENCE</scope>
    <source>
        <strain evidence="22">CBS 110217</strain>
    </source>
</reference>
<dbReference type="Pfam" id="PF00141">
    <property type="entry name" value="peroxidase"/>
    <property type="match status" value="1"/>
</dbReference>
<comment type="cofactor">
    <cofactor evidence="16 19">
        <name>Ca(2+)</name>
        <dbReference type="ChEBI" id="CHEBI:29108"/>
    </cofactor>
    <text evidence="16 19">Binds 2 calcium ions per subunit.</text>
</comment>
<dbReference type="PANTHER" id="PTHR31517">
    <property type="match status" value="1"/>
</dbReference>
<evidence type="ECO:0000313" key="23">
    <source>
        <dbReference type="Proteomes" id="UP000799777"/>
    </source>
</evidence>
<dbReference type="GO" id="GO:0008270">
    <property type="term" value="F:zinc ion binding"/>
    <property type="evidence" value="ECO:0007669"/>
    <property type="project" value="UniProtKB-KW"/>
</dbReference>
<dbReference type="Pfam" id="PF01485">
    <property type="entry name" value="IBR"/>
    <property type="match status" value="1"/>
</dbReference>
<dbReference type="InterPro" id="IPR002016">
    <property type="entry name" value="Haem_peroxidase"/>
</dbReference>
<evidence type="ECO:0000256" key="10">
    <source>
        <dbReference type="ARBA" id="ARBA00022833"/>
    </source>
</evidence>
<evidence type="ECO:0000256" key="2">
    <source>
        <dbReference type="ARBA" id="ARBA00006089"/>
    </source>
</evidence>
<comment type="catalytic activity">
    <reaction evidence="1">
        <text>2 a phenolic donor + H2O2 = 2 a phenolic radical donor + 2 H2O</text>
        <dbReference type="Rhea" id="RHEA:56136"/>
        <dbReference type="ChEBI" id="CHEBI:15377"/>
        <dbReference type="ChEBI" id="CHEBI:16240"/>
        <dbReference type="ChEBI" id="CHEBI:139520"/>
        <dbReference type="ChEBI" id="CHEBI:139521"/>
        <dbReference type="EC" id="1.11.1.7"/>
    </reaction>
</comment>
<dbReference type="GO" id="GO:0140825">
    <property type="term" value="F:lactoperoxidase activity"/>
    <property type="evidence" value="ECO:0007669"/>
    <property type="project" value="UniProtKB-EC"/>
</dbReference>
<dbReference type="OrthoDB" id="2113341at2759"/>
<dbReference type="PROSITE" id="PS00436">
    <property type="entry name" value="PEROXIDASE_2"/>
    <property type="match status" value="1"/>
</dbReference>
<feature type="binding site" evidence="16">
    <location>
        <position position="192"/>
    </location>
    <ligand>
        <name>Ca(2+)</name>
        <dbReference type="ChEBI" id="CHEBI:29108"/>
        <label>2</label>
    </ligand>
</feature>
<feature type="chain" id="PRO_5040539212" description="Peroxidase" evidence="19">
    <location>
        <begin position="18"/>
        <end position="616"/>
    </location>
</feature>
<evidence type="ECO:0000256" key="14">
    <source>
        <dbReference type="ARBA" id="ARBA00023180"/>
    </source>
</evidence>
<feature type="binding site" evidence="16">
    <location>
        <position position="173"/>
    </location>
    <ligand>
        <name>Ca(2+)</name>
        <dbReference type="ChEBI" id="CHEBI:29108"/>
        <label>2</label>
    </ligand>
</feature>
<evidence type="ECO:0000256" key="4">
    <source>
        <dbReference type="ARBA" id="ARBA00022617"/>
    </source>
</evidence>
<feature type="site" description="Transition state stabilizer" evidence="17">
    <location>
        <position position="55"/>
    </location>
</feature>